<evidence type="ECO:0000313" key="15">
    <source>
        <dbReference type="Proteomes" id="UP000054097"/>
    </source>
</evidence>
<name>A0A0C3B2T1_SERVB</name>
<dbReference type="PROSITE" id="PS51164">
    <property type="entry name" value="CBM1_2"/>
    <property type="match status" value="1"/>
</dbReference>
<evidence type="ECO:0000256" key="4">
    <source>
        <dbReference type="ARBA" id="ARBA00023157"/>
    </source>
</evidence>
<sequence length="458" mass="47559">MKAAFAAALLAALATQVSAVAEWGQCGGLNYAGSNTCDAGLSCVYSNDWYSQCLKSTSSAATSSTKTSSTSSTSSTRASSTSSTRVSSSTSSTKTTSGSAQASSAVPTASGNPYTGKSVWNSEYYASEVYAAAALVTDTALKAKISKVASIPTFTWFDTMAKVADLPGYLQAAGSSILQIVVYDLPNRDCHANASNGELTYANNGAALYQQYIDGITAAIKASSGSTVVAVIEPDSLANLVTNLSDSRCSSVQDQYKASVVYALKTLATAGVYMYIDAGHAGWLGWPANISPAATLFAQIYTSAGSSPFIRGLATNVANYNALTAASPDPITSGNSNYDETHYINALAPMLASSGWNAQFIVDLGRSGKQNIRTAWGNWCNIKGAGFGLHPTTNTGNSYIDAIVWVKPGGECDGTSNTSAVRYDSMCGGVDAKVPAPEAGQWFQDYFLDLVNNADPAL</sequence>
<dbReference type="PROSITE" id="PS00656">
    <property type="entry name" value="GLYCOSYL_HYDROL_F6_2"/>
    <property type="match status" value="1"/>
</dbReference>
<dbReference type="InterPro" id="IPR036434">
    <property type="entry name" value="Beta_cellobiohydrolase_sf"/>
</dbReference>
<dbReference type="Pfam" id="PF00734">
    <property type="entry name" value="CBM_1"/>
    <property type="match status" value="1"/>
</dbReference>
<dbReference type="FunFam" id="3.20.20.40:FF:000001">
    <property type="entry name" value="Glucanase"/>
    <property type="match status" value="1"/>
</dbReference>
<feature type="active site" description="Proton acceptor" evidence="8">
    <location>
        <position position="413"/>
    </location>
</feature>
<feature type="domain" description="CBM1" evidence="13">
    <location>
        <begin position="18"/>
        <end position="54"/>
    </location>
</feature>
<evidence type="ECO:0000256" key="7">
    <source>
        <dbReference type="ARBA" id="ARBA00023326"/>
    </source>
</evidence>
<dbReference type="OrthoDB" id="64893at2759"/>
<dbReference type="SMART" id="SM00236">
    <property type="entry name" value="fCBD"/>
    <property type="match status" value="1"/>
</dbReference>
<dbReference type="InterPro" id="IPR016288">
    <property type="entry name" value="Beta_cellobiohydrolase"/>
</dbReference>
<evidence type="ECO:0000256" key="11">
    <source>
        <dbReference type="RuleBase" id="RU361186"/>
    </source>
</evidence>
<feature type="binding site" evidence="9">
    <location>
        <position position="411"/>
    </location>
    <ligand>
        <name>substrate</name>
    </ligand>
</feature>
<evidence type="ECO:0000256" key="6">
    <source>
        <dbReference type="ARBA" id="ARBA00023295"/>
    </source>
</evidence>
<accession>A0A0C3B2T1</accession>
<keyword evidence="6 11" id="KW-0326">Glycosidase</keyword>
<dbReference type="InterPro" id="IPR035971">
    <property type="entry name" value="CBD_sf"/>
</dbReference>
<dbReference type="Pfam" id="PF01341">
    <property type="entry name" value="Glyco_hydro_6"/>
    <property type="match status" value="1"/>
</dbReference>
<feature type="binding site" evidence="9">
    <location>
        <position position="407"/>
    </location>
    <ligand>
        <name>substrate</name>
    </ligand>
</feature>
<keyword evidence="3 11" id="KW-0136">Cellulose degradation</keyword>
<reference evidence="15" key="2">
    <citation type="submission" date="2015-01" db="EMBL/GenBank/DDBJ databases">
        <title>Evolutionary Origins and Diversification of the Mycorrhizal Mutualists.</title>
        <authorList>
            <consortium name="DOE Joint Genome Institute"/>
            <consortium name="Mycorrhizal Genomics Consortium"/>
            <person name="Kohler A."/>
            <person name="Kuo A."/>
            <person name="Nagy L.G."/>
            <person name="Floudas D."/>
            <person name="Copeland A."/>
            <person name="Barry K.W."/>
            <person name="Cichocki N."/>
            <person name="Veneault-Fourrey C."/>
            <person name="LaButti K."/>
            <person name="Lindquist E.A."/>
            <person name="Lipzen A."/>
            <person name="Lundell T."/>
            <person name="Morin E."/>
            <person name="Murat C."/>
            <person name="Riley R."/>
            <person name="Ohm R."/>
            <person name="Sun H."/>
            <person name="Tunlid A."/>
            <person name="Henrissat B."/>
            <person name="Grigoriev I.V."/>
            <person name="Hibbett D.S."/>
            <person name="Martin F."/>
        </authorList>
    </citation>
    <scope>NUCLEOTIDE SEQUENCE [LARGE SCALE GENOMIC DNA]</scope>
    <source>
        <strain evidence="15">MAFF 305830</strain>
    </source>
</reference>
<dbReference type="Gene3D" id="3.20.20.40">
    <property type="entry name" value="1, 4-beta cellobiohydrolase"/>
    <property type="match status" value="1"/>
</dbReference>
<evidence type="ECO:0000313" key="14">
    <source>
        <dbReference type="EMBL" id="KIM25836.1"/>
    </source>
</evidence>
<evidence type="ECO:0000256" key="2">
    <source>
        <dbReference type="ARBA" id="ARBA00022801"/>
    </source>
</evidence>
<evidence type="ECO:0000256" key="10">
    <source>
        <dbReference type="PROSITE-ProRule" id="PRU10057"/>
    </source>
</evidence>
<evidence type="ECO:0000256" key="5">
    <source>
        <dbReference type="ARBA" id="ARBA00023277"/>
    </source>
</evidence>
<proteinExistence type="inferred from homology"/>
<protein>
    <recommendedName>
        <fullName evidence="11">Glucanase</fullName>
        <ecNumber evidence="11">3.2.1.-</ecNumber>
    </recommendedName>
</protein>
<dbReference type="GO" id="GO:0004553">
    <property type="term" value="F:hydrolase activity, hydrolyzing O-glycosyl compounds"/>
    <property type="evidence" value="ECO:0007669"/>
    <property type="project" value="InterPro"/>
</dbReference>
<feature type="region of interest" description="Disordered" evidence="12">
    <location>
        <begin position="62"/>
        <end position="110"/>
    </location>
</feature>
<dbReference type="SUPFAM" id="SSF51989">
    <property type="entry name" value="Glycosyl hydrolases family 6, cellulases"/>
    <property type="match status" value="1"/>
</dbReference>
<keyword evidence="4" id="KW-1015">Disulfide bond</keyword>
<dbReference type="PANTHER" id="PTHR34876:SF4">
    <property type="entry name" value="1,4-BETA-D-GLUCAN CELLOBIOHYDROLASE C-RELATED"/>
    <property type="match status" value="1"/>
</dbReference>
<keyword evidence="5 11" id="KW-0119">Carbohydrate metabolism</keyword>
<dbReference type="HOGENOM" id="CLU_015488_0_0_1"/>
<feature type="binding site" evidence="9">
    <location>
        <position position="283"/>
    </location>
    <ligand>
        <name>substrate</name>
    </ligand>
</feature>
<dbReference type="InterPro" id="IPR001524">
    <property type="entry name" value="Glyco_hydro_6_CS"/>
</dbReference>
<dbReference type="InterPro" id="IPR000254">
    <property type="entry name" value="CBD"/>
</dbReference>
<feature type="binding site" evidence="9">
    <location>
        <position position="280"/>
    </location>
    <ligand>
        <name>substrate</name>
    </ligand>
</feature>
<dbReference type="PRINTS" id="PR00733">
    <property type="entry name" value="GLHYDRLASE6"/>
</dbReference>
<dbReference type="PROSITE" id="PS00562">
    <property type="entry name" value="CBM1_1"/>
    <property type="match status" value="1"/>
</dbReference>
<feature type="binding site" evidence="9">
    <location>
        <position position="379"/>
    </location>
    <ligand>
        <name>substrate</name>
    </ligand>
</feature>
<keyword evidence="7 11" id="KW-0624">Polysaccharide degradation</keyword>
<organism evidence="14 15">
    <name type="scientific">Serendipita vermifera MAFF 305830</name>
    <dbReference type="NCBI Taxonomy" id="933852"/>
    <lineage>
        <taxon>Eukaryota</taxon>
        <taxon>Fungi</taxon>
        <taxon>Dikarya</taxon>
        <taxon>Basidiomycota</taxon>
        <taxon>Agaricomycotina</taxon>
        <taxon>Agaricomycetes</taxon>
        <taxon>Sebacinales</taxon>
        <taxon>Serendipitaceae</taxon>
        <taxon>Serendipita</taxon>
    </lineage>
</organism>
<dbReference type="GO" id="GO:0005576">
    <property type="term" value="C:extracellular region"/>
    <property type="evidence" value="ECO:0007669"/>
    <property type="project" value="InterPro"/>
</dbReference>
<feature type="binding site" evidence="9">
    <location>
        <position position="158"/>
    </location>
    <ligand>
        <name>substrate</name>
    </ligand>
</feature>
<dbReference type="AlphaFoldDB" id="A0A0C3B2T1"/>
<feature type="binding site" evidence="9">
    <location>
        <position position="156"/>
    </location>
    <ligand>
        <name>substrate</name>
    </ligand>
</feature>
<comment type="similarity">
    <text evidence="11">Belongs to the glycosyl hydrolase family 6.</text>
</comment>
<dbReference type="STRING" id="933852.A0A0C3B2T1"/>
<keyword evidence="1 11" id="KW-0732">Signal</keyword>
<feature type="compositionally biased region" description="Low complexity" evidence="12">
    <location>
        <begin position="62"/>
        <end position="105"/>
    </location>
</feature>
<dbReference type="PIRSF" id="PIRSF001100">
    <property type="entry name" value="Beta_cellobiohydrolase"/>
    <property type="match status" value="1"/>
</dbReference>
<evidence type="ECO:0000256" key="1">
    <source>
        <dbReference type="ARBA" id="ARBA00022729"/>
    </source>
</evidence>
<dbReference type="GO" id="GO:0030245">
    <property type="term" value="P:cellulose catabolic process"/>
    <property type="evidence" value="ECO:0007669"/>
    <property type="project" value="UniProtKB-KW"/>
</dbReference>
<evidence type="ECO:0000259" key="13">
    <source>
        <dbReference type="PROSITE" id="PS51164"/>
    </source>
</evidence>
<feature type="binding site" evidence="9">
    <location>
        <position position="319"/>
    </location>
    <ligand>
        <name>substrate</name>
    </ligand>
</feature>
<feature type="active site" description="Proton donor" evidence="8 10">
    <location>
        <position position="235"/>
    </location>
</feature>
<dbReference type="SUPFAM" id="SSF57180">
    <property type="entry name" value="Cellulose-binding domain"/>
    <property type="match status" value="1"/>
</dbReference>
<keyword evidence="2 11" id="KW-0378">Hydrolase</keyword>
<gene>
    <name evidence="14" type="ORF">M408DRAFT_25948</name>
</gene>
<reference evidence="14 15" key="1">
    <citation type="submission" date="2014-04" db="EMBL/GenBank/DDBJ databases">
        <authorList>
            <consortium name="DOE Joint Genome Institute"/>
            <person name="Kuo A."/>
            <person name="Zuccaro A."/>
            <person name="Kohler A."/>
            <person name="Nagy L.G."/>
            <person name="Floudas D."/>
            <person name="Copeland A."/>
            <person name="Barry K.W."/>
            <person name="Cichocki N."/>
            <person name="Veneault-Fourrey C."/>
            <person name="LaButti K."/>
            <person name="Lindquist E.A."/>
            <person name="Lipzen A."/>
            <person name="Lundell T."/>
            <person name="Morin E."/>
            <person name="Murat C."/>
            <person name="Sun H."/>
            <person name="Tunlid A."/>
            <person name="Henrissat B."/>
            <person name="Grigoriev I.V."/>
            <person name="Hibbett D.S."/>
            <person name="Martin F."/>
            <person name="Nordberg H.P."/>
            <person name="Cantor M.N."/>
            <person name="Hua S.X."/>
        </authorList>
    </citation>
    <scope>NUCLEOTIDE SEQUENCE [LARGE SCALE GENOMIC DNA]</scope>
    <source>
        <strain evidence="14 15">MAFF 305830</strain>
    </source>
</reference>
<dbReference type="PANTHER" id="PTHR34876">
    <property type="match status" value="1"/>
</dbReference>
<evidence type="ECO:0000256" key="12">
    <source>
        <dbReference type="SAM" id="MobiDB-lite"/>
    </source>
</evidence>
<feature type="chain" id="PRO_5005111271" description="Glucanase" evidence="11">
    <location>
        <begin position="20"/>
        <end position="458"/>
    </location>
</feature>
<feature type="signal peptide" evidence="11">
    <location>
        <begin position="1"/>
        <end position="19"/>
    </location>
</feature>
<evidence type="ECO:0000256" key="3">
    <source>
        <dbReference type="ARBA" id="ARBA00023001"/>
    </source>
</evidence>
<evidence type="ECO:0000256" key="8">
    <source>
        <dbReference type="PIRSR" id="PIRSR001100-1"/>
    </source>
</evidence>
<dbReference type="EC" id="3.2.1.-" evidence="11"/>
<dbReference type="EMBL" id="KN824311">
    <property type="protein sequence ID" value="KIM25836.1"/>
    <property type="molecule type" value="Genomic_DNA"/>
</dbReference>
<dbReference type="Proteomes" id="UP000054097">
    <property type="component" value="Unassembled WGS sequence"/>
</dbReference>
<dbReference type="GO" id="GO:0030248">
    <property type="term" value="F:cellulose binding"/>
    <property type="evidence" value="ECO:0007669"/>
    <property type="project" value="InterPro"/>
</dbReference>
<evidence type="ECO:0000256" key="9">
    <source>
        <dbReference type="PIRSR" id="PIRSR001100-2"/>
    </source>
</evidence>
<keyword evidence="15" id="KW-1185">Reference proteome</keyword>